<dbReference type="OrthoDB" id="9792500at2"/>
<sequence length="139" mass="14985">MYHKILVPVDLAHMDKIPKTLSTAIDMAKHYNASLCYVTVTNSTPGAAAHNPQELTDKLTEFAAEQGKAHGIQTSAEVLESVDTAVELDKKLLKAIKDTGSDLVVMASHTPGLGDKLHLLRSNGAEIVKHSDISVFVVR</sequence>
<gene>
    <name evidence="2" type="ORF">HLUCCX14_16260</name>
</gene>
<protein>
    <submittedName>
        <fullName evidence="2">Universal stress protein family protein</fullName>
    </submittedName>
</protein>
<dbReference type="Gene3D" id="3.40.50.620">
    <property type="entry name" value="HUPs"/>
    <property type="match status" value="1"/>
</dbReference>
<dbReference type="InterPro" id="IPR014729">
    <property type="entry name" value="Rossmann-like_a/b/a_fold"/>
</dbReference>
<dbReference type="SUPFAM" id="SSF52402">
    <property type="entry name" value="Adenine nucleotide alpha hydrolases-like"/>
    <property type="match status" value="1"/>
</dbReference>
<dbReference type="EMBL" id="LJZQ01000036">
    <property type="protein sequence ID" value="KPQ27082.1"/>
    <property type="molecule type" value="Genomic_DNA"/>
</dbReference>
<comment type="caution">
    <text evidence="2">The sequence shown here is derived from an EMBL/GenBank/DDBJ whole genome shotgun (WGS) entry which is preliminary data.</text>
</comment>
<dbReference type="InterPro" id="IPR006016">
    <property type="entry name" value="UspA"/>
</dbReference>
<accession>A0A0N8KK41</accession>
<evidence type="ECO:0000259" key="1">
    <source>
        <dbReference type="Pfam" id="PF00582"/>
    </source>
</evidence>
<dbReference type="STRING" id="1305731.GCA_000934705_01964"/>
<reference evidence="2 3" key="1">
    <citation type="submission" date="2015-09" db="EMBL/GenBank/DDBJ databases">
        <title>Identification and resolution of microdiversity through metagenomic sequencing of parallel consortia.</title>
        <authorList>
            <person name="Nelson W.C."/>
            <person name="Romine M.F."/>
            <person name="Lindemann S.R."/>
        </authorList>
    </citation>
    <scope>NUCLEOTIDE SEQUENCE [LARGE SCALE GENOMIC DNA]</scope>
    <source>
        <strain evidence="2">HL-55</strain>
    </source>
</reference>
<feature type="domain" description="UspA" evidence="1">
    <location>
        <begin position="1"/>
        <end position="139"/>
    </location>
</feature>
<organism evidence="2 3">
    <name type="scientific">Marinobacter excellens HL-55</name>
    <dbReference type="NCBI Taxonomy" id="1305731"/>
    <lineage>
        <taxon>Bacteria</taxon>
        <taxon>Pseudomonadati</taxon>
        <taxon>Pseudomonadota</taxon>
        <taxon>Gammaproteobacteria</taxon>
        <taxon>Pseudomonadales</taxon>
        <taxon>Marinobacteraceae</taxon>
        <taxon>Marinobacter</taxon>
    </lineage>
</organism>
<evidence type="ECO:0000313" key="2">
    <source>
        <dbReference type="EMBL" id="KPQ27082.1"/>
    </source>
</evidence>
<dbReference type="PATRIC" id="fig|1305731.5.peg.2034"/>
<dbReference type="Proteomes" id="UP000050416">
    <property type="component" value="Unassembled WGS sequence"/>
</dbReference>
<dbReference type="AlphaFoldDB" id="A0A0N8KK41"/>
<proteinExistence type="predicted"/>
<name>A0A0N8KK41_9GAMM</name>
<dbReference type="CDD" id="cd00293">
    <property type="entry name" value="USP-like"/>
    <property type="match status" value="1"/>
</dbReference>
<evidence type="ECO:0000313" key="3">
    <source>
        <dbReference type="Proteomes" id="UP000050416"/>
    </source>
</evidence>
<dbReference type="Pfam" id="PF00582">
    <property type="entry name" value="Usp"/>
    <property type="match status" value="1"/>
</dbReference>